<proteinExistence type="inferred from homology"/>
<dbReference type="InterPro" id="IPR023057">
    <property type="entry name" value="GlnE"/>
</dbReference>
<keyword evidence="10" id="KW-1185">Reference proteome</keyword>
<dbReference type="InterPro" id="IPR013546">
    <property type="entry name" value="PII_UdlTrfase/GS_AdlTrfase"/>
</dbReference>
<protein>
    <submittedName>
        <fullName evidence="9">Glutamate-ammonia-ligase adenylyltransferase</fullName>
    </submittedName>
</protein>
<dbReference type="RefSeq" id="WP_284151124.1">
    <property type="nucleotide sequence ID" value="NZ_AP025516.1"/>
</dbReference>
<evidence type="ECO:0000256" key="4">
    <source>
        <dbReference type="ARBA" id="ARBA00022840"/>
    </source>
</evidence>
<keyword evidence="5" id="KW-0460">Magnesium</keyword>
<dbReference type="Gene3D" id="1.20.120.330">
    <property type="entry name" value="Nucleotidyltransferases domain 2"/>
    <property type="match status" value="2"/>
</dbReference>
<name>A0ABN6M4D5_9BACT</name>
<feature type="domain" description="Glutamate-ammonia ligase adenylyltransferase repeated" evidence="7">
    <location>
        <begin position="10"/>
        <end position="243"/>
    </location>
</feature>
<sequence length="894" mass="101092">MDAASEYLTERLAPALAASRYLQRELNGRPWLAQALAASLDKPLHQTEMRSFLEREAPDEERLKAGLRRLRSWVVCHTACRDLLGLAPLDEVFTAMSSLAEVAVLHACDRLHQSLSHLHGGPRDSGDQPMQLIVLGMGKLGGRELNVSSDIDLIFVYPEEGETQGDRPLSHFEFFSRLGRQLIAAIGEVTADGFVFRVDMRLRPYGESGPLAISIDALSHYLITQGRDWERYAWIKARPLCGSSLDRLAAVVKPFVFRKYLDFGAINGLRTLHGQIRRQAARREMARNIKLGSGGIREIEFIAQVFQIIRGGREPILQQRSTLAVLETLGRCGVLDRPIVAQLQEAYRFLRNLEHRLQYVDDAQVHDLPVSATELQRIAVAMGYDDSQSLTAELERHRHEVSSCFQEVFGEPAEIGDDSNELWDSQQPLEQLESALVRRGFRDPGRTARRLADLRRSGGYRQLSEKLRDRLESLLPRLVEGSSGQPDPDGVLLSLVNLVEAINGREAYLALLLQYPQALRRLIELVAVSKWAADYLTRHPVLLDELLDGRNLESVTSWPEFAAQLRGWLVAAESDTERQMDLLREHYHAQVFRILHQDIAGKWAVEEIGDHLSALADLILAETMHQCWRKIGTRHREVPAFAVIAYGKLGGKELGYASDLDIIFLYRDDDPAAFENYVKLAQRMMTWLSSTTSAGTLFEIDTRLRPNGRSGLLVSQIDAFRTYQVNSAWLWEHQALTRARFVAGDREVGDRFEALRTDVLRQQRDPDLLAAEILAMRQRLYDSHPAKEGLFNLKDDPGGLVDFEFIVQFLVLCHAHRHSELVANLGNIALSRIASELGLIDGDRARAAANGYRTLRRVQHRQRLNNGDNWLPEDHEKGERRAIRALWTEVFGSA</sequence>
<accession>A0ABN6M4D5</accession>
<evidence type="ECO:0000256" key="6">
    <source>
        <dbReference type="ARBA" id="ARBA00023268"/>
    </source>
</evidence>
<dbReference type="Gene3D" id="3.30.460.10">
    <property type="entry name" value="Beta Polymerase, domain 2"/>
    <property type="match status" value="2"/>
</dbReference>
<feature type="domain" description="Glutamate-ammonia ligase adenylyltransferase repeated" evidence="7">
    <location>
        <begin position="520"/>
        <end position="754"/>
    </location>
</feature>
<dbReference type="SUPFAM" id="SSF81593">
    <property type="entry name" value="Nucleotidyltransferase substrate binding subunit/domain"/>
    <property type="match status" value="2"/>
</dbReference>
<evidence type="ECO:0000256" key="3">
    <source>
        <dbReference type="ARBA" id="ARBA00022741"/>
    </source>
</evidence>
<reference evidence="9 10" key="1">
    <citation type="submission" date="2022-01" db="EMBL/GenBank/DDBJ databases">
        <title>Desulfofustis limnae sp. nov., a novel mesophilic sulfate-reducing bacterium isolated from marsh soil.</title>
        <authorList>
            <person name="Watanabe M."/>
            <person name="Takahashi A."/>
            <person name="Kojima H."/>
            <person name="Fukui M."/>
        </authorList>
    </citation>
    <scope>NUCLEOTIDE SEQUENCE [LARGE SCALE GENOMIC DNA]</scope>
    <source>
        <strain evidence="9 10">PPLL</strain>
    </source>
</reference>
<evidence type="ECO:0000259" key="7">
    <source>
        <dbReference type="Pfam" id="PF03710"/>
    </source>
</evidence>
<dbReference type="InterPro" id="IPR005190">
    <property type="entry name" value="GlnE_rpt_dom"/>
</dbReference>
<evidence type="ECO:0000313" key="9">
    <source>
        <dbReference type="EMBL" id="BDD87710.1"/>
    </source>
</evidence>
<feature type="domain" description="PII-uridylyltransferase/Glutamine-synthetase adenylyltransferase" evidence="8">
    <location>
        <begin position="791"/>
        <end position="867"/>
    </location>
</feature>
<keyword evidence="3" id="KW-0547">Nucleotide-binding</keyword>
<keyword evidence="1" id="KW-0808">Transferase</keyword>
<keyword evidence="4" id="KW-0067">ATP-binding</keyword>
<evidence type="ECO:0000256" key="5">
    <source>
        <dbReference type="ARBA" id="ARBA00022842"/>
    </source>
</evidence>
<evidence type="ECO:0000313" key="10">
    <source>
        <dbReference type="Proteomes" id="UP000830055"/>
    </source>
</evidence>
<organism evidence="9 10">
    <name type="scientific">Desulfofustis limnaeus</name>
    <dbReference type="NCBI Taxonomy" id="2740163"/>
    <lineage>
        <taxon>Bacteria</taxon>
        <taxon>Pseudomonadati</taxon>
        <taxon>Thermodesulfobacteriota</taxon>
        <taxon>Desulfobulbia</taxon>
        <taxon>Desulfobulbales</taxon>
        <taxon>Desulfocapsaceae</taxon>
        <taxon>Desulfofustis</taxon>
    </lineage>
</organism>
<dbReference type="GO" id="GO:0016779">
    <property type="term" value="F:nucleotidyltransferase activity"/>
    <property type="evidence" value="ECO:0007669"/>
    <property type="project" value="UniProtKB-KW"/>
</dbReference>
<evidence type="ECO:0000256" key="1">
    <source>
        <dbReference type="ARBA" id="ARBA00022679"/>
    </source>
</evidence>
<dbReference type="Proteomes" id="UP000830055">
    <property type="component" value="Chromosome"/>
</dbReference>
<dbReference type="PANTHER" id="PTHR30621">
    <property type="entry name" value="GLUTAMINE SYNTHETASE ADENYLYLTRANSFERASE"/>
    <property type="match status" value="1"/>
</dbReference>
<dbReference type="PANTHER" id="PTHR30621:SF0">
    <property type="entry name" value="BIFUNCTIONAL GLUTAMINE SYNTHETASE ADENYLYLTRANSFERASE_ADENYLYL-REMOVING ENZYME"/>
    <property type="match status" value="1"/>
</dbReference>
<gene>
    <name evidence="9" type="primary">glnE</name>
    <name evidence="9" type="ORF">DPPLL_20750</name>
</gene>
<keyword evidence="2 9" id="KW-0548">Nucleotidyltransferase</keyword>
<dbReference type="HAMAP" id="MF_00802">
    <property type="entry name" value="GlnE"/>
    <property type="match status" value="1"/>
</dbReference>
<dbReference type="InterPro" id="IPR043519">
    <property type="entry name" value="NT_sf"/>
</dbReference>
<keyword evidence="6" id="KW-0511">Multifunctional enzyme</keyword>
<dbReference type="CDD" id="cd05401">
    <property type="entry name" value="NT_GlnE_GlnD_like"/>
    <property type="match status" value="2"/>
</dbReference>
<dbReference type="EMBL" id="AP025516">
    <property type="protein sequence ID" value="BDD87710.1"/>
    <property type="molecule type" value="Genomic_DNA"/>
</dbReference>
<dbReference type="Pfam" id="PF03710">
    <property type="entry name" value="GlnE"/>
    <property type="match status" value="2"/>
</dbReference>
<dbReference type="SUPFAM" id="SSF81301">
    <property type="entry name" value="Nucleotidyltransferase"/>
    <property type="match status" value="2"/>
</dbReference>
<feature type="domain" description="PII-uridylyltransferase/Glutamine-synthetase adenylyltransferase" evidence="8">
    <location>
        <begin position="272"/>
        <end position="409"/>
    </location>
</feature>
<dbReference type="Gene3D" id="1.20.120.1510">
    <property type="match status" value="1"/>
</dbReference>
<dbReference type="Pfam" id="PF08335">
    <property type="entry name" value="GlnD_UR_UTase"/>
    <property type="match status" value="2"/>
</dbReference>
<evidence type="ECO:0000259" key="8">
    <source>
        <dbReference type="Pfam" id="PF08335"/>
    </source>
</evidence>
<dbReference type="NCBIfam" id="NF008292">
    <property type="entry name" value="PRK11072.1"/>
    <property type="match status" value="1"/>
</dbReference>
<evidence type="ECO:0000256" key="2">
    <source>
        <dbReference type="ARBA" id="ARBA00022695"/>
    </source>
</evidence>